<dbReference type="Proteomes" id="UP000193642">
    <property type="component" value="Unassembled WGS sequence"/>
</dbReference>
<comment type="caution">
    <text evidence="2">The sequence shown here is derived from an EMBL/GenBank/DDBJ whole genome shotgun (WGS) entry which is preliminary data.</text>
</comment>
<evidence type="ECO:0008006" key="4">
    <source>
        <dbReference type="Google" id="ProtNLM"/>
    </source>
</evidence>
<protein>
    <recommendedName>
        <fullName evidence="4">Heterokaryon incompatibility domain-containing protein</fullName>
    </recommendedName>
</protein>
<gene>
    <name evidence="2" type="ORF">BCR33DRAFT_447708</name>
</gene>
<evidence type="ECO:0000313" key="2">
    <source>
        <dbReference type="EMBL" id="ORY37605.1"/>
    </source>
</evidence>
<accession>A0A1Y2BU04</accession>
<evidence type="ECO:0000256" key="1">
    <source>
        <dbReference type="SAM" id="Coils"/>
    </source>
</evidence>
<proteinExistence type="predicted"/>
<dbReference type="AlphaFoldDB" id="A0A1Y2BU04"/>
<reference evidence="2 3" key="1">
    <citation type="submission" date="2016-07" db="EMBL/GenBank/DDBJ databases">
        <title>Pervasive Adenine N6-methylation of Active Genes in Fungi.</title>
        <authorList>
            <consortium name="DOE Joint Genome Institute"/>
            <person name="Mondo S.J."/>
            <person name="Dannebaum R.O."/>
            <person name="Kuo R.C."/>
            <person name="Labutti K."/>
            <person name="Haridas S."/>
            <person name="Kuo A."/>
            <person name="Salamov A."/>
            <person name="Ahrendt S.R."/>
            <person name="Lipzen A."/>
            <person name="Sullivan W."/>
            <person name="Andreopoulos W.B."/>
            <person name="Clum A."/>
            <person name="Lindquist E."/>
            <person name="Daum C."/>
            <person name="Ramamoorthy G.K."/>
            <person name="Gryganskyi A."/>
            <person name="Culley D."/>
            <person name="Magnuson J.K."/>
            <person name="James T.Y."/>
            <person name="O'Malley M.A."/>
            <person name="Stajich J.E."/>
            <person name="Spatafora J.W."/>
            <person name="Visel A."/>
            <person name="Grigoriev I.V."/>
        </authorList>
    </citation>
    <scope>NUCLEOTIDE SEQUENCE [LARGE SCALE GENOMIC DNA]</scope>
    <source>
        <strain evidence="2 3">JEL800</strain>
    </source>
</reference>
<dbReference type="EMBL" id="MCGO01000049">
    <property type="protein sequence ID" value="ORY37605.1"/>
    <property type="molecule type" value="Genomic_DNA"/>
</dbReference>
<feature type="coiled-coil region" evidence="1">
    <location>
        <begin position="362"/>
        <end position="389"/>
    </location>
</feature>
<evidence type="ECO:0000313" key="3">
    <source>
        <dbReference type="Proteomes" id="UP000193642"/>
    </source>
</evidence>
<keyword evidence="1" id="KW-0175">Coiled coil</keyword>
<sequence length="462" mass="51971">MDIVLEGKDGNNVFVDEKGVKGDRMIWSDSLCVDQLDKHDLQVETARSGHYYASCEFCLVALWNRIDPNAVKSQVTNFLRWCGRAWTAQEALLPKRLYLLALMMKEGSLKPAVFDIDSDEIEVFTDWLGGSVAVAEALLRTRKLRATFKNATIGLSDALAITLNREATFGADKIYAAATMARIGGRIGNREEEASEALDWVYRQLLPSDRVKLALVSCRPNPNLEGGCWLPSTGHVFEGYSIEVKDTKAVISKYLRGENMELFTQQCCDIVILPDRPWTKPHQDFQDREPSPVYAQSTVIADKTDSFYWAQAIVNPGFTNRESIKILASNGIYQGRYRFVAVGELLKPSELQLYKLKRDLSVAIGEDNVKRLEEQIASLNSELETEAKKQELNKLDEDYIKKIEEHIQNKKRGVLGILLANLGEKKNLEGKFKQLWSKVGLAVVPQNTLNNCGPHHEVMCLG</sequence>
<keyword evidence="3" id="KW-1185">Reference proteome</keyword>
<organism evidence="2 3">
    <name type="scientific">Rhizoclosmatium globosum</name>
    <dbReference type="NCBI Taxonomy" id="329046"/>
    <lineage>
        <taxon>Eukaryota</taxon>
        <taxon>Fungi</taxon>
        <taxon>Fungi incertae sedis</taxon>
        <taxon>Chytridiomycota</taxon>
        <taxon>Chytridiomycota incertae sedis</taxon>
        <taxon>Chytridiomycetes</taxon>
        <taxon>Chytridiales</taxon>
        <taxon>Chytriomycetaceae</taxon>
        <taxon>Rhizoclosmatium</taxon>
    </lineage>
</organism>
<name>A0A1Y2BU04_9FUNG</name>
<dbReference type="OrthoDB" id="674604at2759"/>